<evidence type="ECO:0000256" key="5">
    <source>
        <dbReference type="ARBA" id="ARBA00022763"/>
    </source>
</evidence>
<dbReference type="SUPFAM" id="SSF52141">
    <property type="entry name" value="Uracil-DNA glycosylase-like"/>
    <property type="match status" value="1"/>
</dbReference>
<keyword evidence="9" id="KW-0234">DNA repair</keyword>
<evidence type="ECO:0000256" key="3">
    <source>
        <dbReference type="ARBA" id="ARBA00022485"/>
    </source>
</evidence>
<dbReference type="GO" id="GO:0097506">
    <property type="term" value="F:deaminated base DNA N-glycosylase activity"/>
    <property type="evidence" value="ECO:0007669"/>
    <property type="project" value="UniProtKB-ARBA"/>
</dbReference>
<protein>
    <recommendedName>
        <fullName evidence="2">Type-4 uracil-DNA glycosylase</fullName>
    </recommendedName>
</protein>
<name>W9GJ44_9MICO</name>
<gene>
    <name evidence="12" type="ORF">N864_15420</name>
</gene>
<keyword evidence="3" id="KW-0004">4Fe-4S</keyword>
<dbReference type="CDD" id="cd10030">
    <property type="entry name" value="UDG-F4_TTUDGA_SPO1dp_like"/>
    <property type="match status" value="1"/>
</dbReference>
<evidence type="ECO:0000256" key="6">
    <source>
        <dbReference type="ARBA" id="ARBA00022801"/>
    </source>
</evidence>
<dbReference type="RefSeq" id="WP_034718383.1">
    <property type="nucleotide sequence ID" value="NZ_AWQS01000140.1"/>
</dbReference>
<keyword evidence="13" id="KW-1185">Reference proteome</keyword>
<dbReference type="PANTHER" id="PTHR33693">
    <property type="entry name" value="TYPE-5 URACIL-DNA GLYCOSYLASE"/>
    <property type="match status" value="1"/>
</dbReference>
<evidence type="ECO:0000256" key="10">
    <source>
        <dbReference type="SAM" id="MobiDB-lite"/>
    </source>
</evidence>
<dbReference type="InterPro" id="IPR005122">
    <property type="entry name" value="Uracil-DNA_glycosylase-like"/>
</dbReference>
<dbReference type="PANTHER" id="PTHR33693:SF9">
    <property type="entry name" value="TYPE-4 URACIL-DNA GLYCOSYLASE"/>
    <property type="match status" value="1"/>
</dbReference>
<keyword evidence="8" id="KW-0411">Iron-sulfur</keyword>
<dbReference type="OrthoDB" id="5290748at2"/>
<dbReference type="GO" id="GO:0051539">
    <property type="term" value="F:4 iron, 4 sulfur cluster binding"/>
    <property type="evidence" value="ECO:0007669"/>
    <property type="project" value="UniProtKB-KW"/>
</dbReference>
<evidence type="ECO:0000256" key="2">
    <source>
        <dbReference type="ARBA" id="ARBA00019403"/>
    </source>
</evidence>
<dbReference type="Gene3D" id="3.40.470.10">
    <property type="entry name" value="Uracil-DNA glycosylase-like domain"/>
    <property type="match status" value="1"/>
</dbReference>
<dbReference type="AlphaFoldDB" id="W9GJ44"/>
<dbReference type="Pfam" id="PF03167">
    <property type="entry name" value="UDG"/>
    <property type="match status" value="1"/>
</dbReference>
<evidence type="ECO:0000313" key="12">
    <source>
        <dbReference type="EMBL" id="EWT05162.1"/>
    </source>
</evidence>
<comment type="similarity">
    <text evidence="1">Belongs to the uracil-DNA glycosylase (UDG) superfamily. Type 4 (UDGa) family.</text>
</comment>
<keyword evidence="5" id="KW-0227">DNA damage</keyword>
<evidence type="ECO:0000256" key="4">
    <source>
        <dbReference type="ARBA" id="ARBA00022723"/>
    </source>
</evidence>
<evidence type="ECO:0000259" key="11">
    <source>
        <dbReference type="SMART" id="SM00986"/>
    </source>
</evidence>
<dbReference type="InterPro" id="IPR036895">
    <property type="entry name" value="Uracil-DNA_glycosylase-like_sf"/>
</dbReference>
<sequence>MTKRSDYPGAGPWVPDEPDEDRLRSAVQECRGCDLYLDATQGVMGDGPVPARLMLVGEQPGDQEDKQGLPFVGPAGRLLDRALGEAGIDPAGVYKTNVVKHFRFKRDGGKRIHKSPVRWQVAACEPWLLTELGLVRPEVVVLLGATAGQAVYGSGFRVGAARGTPTPWPEQLGSLEAPPTTVASAHPSSVLRSRQRDADLAALVADLVVARELLG</sequence>
<keyword evidence="7" id="KW-0408">Iron</keyword>
<dbReference type="SMART" id="SM00987">
    <property type="entry name" value="UreE_C"/>
    <property type="match status" value="1"/>
</dbReference>
<comment type="caution">
    <text evidence="12">The sequence shown here is derived from an EMBL/GenBank/DDBJ whole genome shotgun (WGS) entry which is preliminary data.</text>
</comment>
<keyword evidence="4" id="KW-0479">Metal-binding</keyword>
<dbReference type="SMART" id="SM00986">
    <property type="entry name" value="UDG"/>
    <property type="match status" value="1"/>
</dbReference>
<feature type="domain" description="Uracil-DNA glycosylase-like" evidence="11">
    <location>
        <begin position="44"/>
        <end position="208"/>
    </location>
</feature>
<evidence type="ECO:0000256" key="8">
    <source>
        <dbReference type="ARBA" id="ARBA00023014"/>
    </source>
</evidence>
<dbReference type="InterPro" id="IPR051536">
    <property type="entry name" value="UDG_Type-4/5"/>
</dbReference>
<dbReference type="GO" id="GO:0046872">
    <property type="term" value="F:metal ion binding"/>
    <property type="evidence" value="ECO:0007669"/>
    <property type="project" value="UniProtKB-KW"/>
</dbReference>
<accession>W9GJ44</accession>
<evidence type="ECO:0000313" key="13">
    <source>
        <dbReference type="Proteomes" id="UP000019494"/>
    </source>
</evidence>
<dbReference type="InterPro" id="IPR005273">
    <property type="entry name" value="Ura-DNA_glyco_family4"/>
</dbReference>
<evidence type="ECO:0000256" key="9">
    <source>
        <dbReference type="ARBA" id="ARBA00023204"/>
    </source>
</evidence>
<keyword evidence="6" id="KW-0378">Hydrolase</keyword>
<organism evidence="12 13">
    <name type="scientific">Intrasporangium chromatireducens Q5-1</name>
    <dbReference type="NCBI Taxonomy" id="584657"/>
    <lineage>
        <taxon>Bacteria</taxon>
        <taxon>Bacillati</taxon>
        <taxon>Actinomycetota</taxon>
        <taxon>Actinomycetes</taxon>
        <taxon>Micrococcales</taxon>
        <taxon>Intrasporangiaceae</taxon>
        <taxon>Intrasporangium</taxon>
    </lineage>
</organism>
<dbReference type="NCBIfam" id="TIGR03914">
    <property type="entry name" value="UDG_fam_dom"/>
    <property type="match status" value="1"/>
</dbReference>
<dbReference type="Proteomes" id="UP000019494">
    <property type="component" value="Unassembled WGS sequence"/>
</dbReference>
<evidence type="ECO:0000256" key="7">
    <source>
        <dbReference type="ARBA" id="ARBA00023004"/>
    </source>
</evidence>
<dbReference type="EMBL" id="AWQS01000140">
    <property type="protein sequence ID" value="EWT05162.1"/>
    <property type="molecule type" value="Genomic_DNA"/>
</dbReference>
<evidence type="ECO:0000256" key="1">
    <source>
        <dbReference type="ARBA" id="ARBA00006521"/>
    </source>
</evidence>
<proteinExistence type="inferred from homology"/>
<dbReference type="GO" id="GO:0006281">
    <property type="term" value="P:DNA repair"/>
    <property type="evidence" value="ECO:0007669"/>
    <property type="project" value="UniProtKB-KW"/>
</dbReference>
<feature type="region of interest" description="Disordered" evidence="10">
    <location>
        <begin position="1"/>
        <end position="24"/>
    </location>
</feature>
<reference evidence="13" key="1">
    <citation type="submission" date="2013-08" db="EMBL/GenBank/DDBJ databases">
        <title>Intrasporangium oryzae NRRL B-24470.</title>
        <authorList>
            <person name="Liu H."/>
            <person name="Wang G."/>
        </authorList>
    </citation>
    <scope>NUCLEOTIDE SEQUENCE [LARGE SCALE GENOMIC DNA]</scope>
    <source>
        <strain evidence="13">Q5-1</strain>
    </source>
</reference>